<evidence type="ECO:0000256" key="9">
    <source>
        <dbReference type="HAMAP-Rule" id="MF_00909"/>
    </source>
</evidence>
<dbReference type="InterPro" id="IPR037103">
    <property type="entry name" value="Tubulin/FtsZ-like_C"/>
</dbReference>
<dbReference type="Pfam" id="PF12327">
    <property type="entry name" value="FtsZ_C"/>
    <property type="match status" value="1"/>
</dbReference>
<dbReference type="CDD" id="cd02201">
    <property type="entry name" value="FtsZ_type1"/>
    <property type="match status" value="1"/>
</dbReference>
<dbReference type="InterPro" id="IPR008280">
    <property type="entry name" value="Tub_FtsZ_C"/>
</dbReference>
<organism evidence="15 16">
    <name type="scientific">Aliicoccus persicus</name>
    <dbReference type="NCBI Taxonomy" id="930138"/>
    <lineage>
        <taxon>Bacteria</taxon>
        <taxon>Bacillati</taxon>
        <taxon>Bacillota</taxon>
        <taxon>Bacilli</taxon>
        <taxon>Bacillales</taxon>
        <taxon>Staphylococcaceae</taxon>
        <taxon>Aliicoccus</taxon>
    </lineage>
</organism>
<reference evidence="15" key="1">
    <citation type="journal article" date="2021" name="PeerJ">
        <title>Extensive microbial diversity within the chicken gut microbiome revealed by metagenomics and culture.</title>
        <authorList>
            <person name="Gilroy R."/>
            <person name="Ravi A."/>
            <person name="Getino M."/>
            <person name="Pursley I."/>
            <person name="Horton D.L."/>
            <person name="Alikhan N.F."/>
            <person name="Baker D."/>
            <person name="Gharbi K."/>
            <person name="Hall N."/>
            <person name="Watson M."/>
            <person name="Adriaenssens E.M."/>
            <person name="Foster-Nyarko E."/>
            <person name="Jarju S."/>
            <person name="Secka A."/>
            <person name="Antonio M."/>
            <person name="Oren A."/>
            <person name="Chaudhuri R.R."/>
            <person name="La Ragione R."/>
            <person name="Hildebrand F."/>
            <person name="Pallen M.J."/>
        </authorList>
    </citation>
    <scope>NUCLEOTIDE SEQUENCE</scope>
    <source>
        <strain evidence="15">6019</strain>
    </source>
</reference>
<feature type="binding site" evidence="9">
    <location>
        <position position="143"/>
    </location>
    <ligand>
        <name>GTP</name>
        <dbReference type="ChEBI" id="CHEBI:37565"/>
    </ligand>
</feature>
<dbReference type="InterPro" id="IPR036525">
    <property type="entry name" value="Tubulin/FtsZ_GTPase_sf"/>
</dbReference>
<dbReference type="EMBL" id="DYYI01000020">
    <property type="protein sequence ID" value="HJE19153.1"/>
    <property type="molecule type" value="Genomic_DNA"/>
</dbReference>
<dbReference type="SMART" id="SM00865">
    <property type="entry name" value="Tubulin_C"/>
    <property type="match status" value="1"/>
</dbReference>
<evidence type="ECO:0000256" key="3">
    <source>
        <dbReference type="ARBA" id="ARBA00022618"/>
    </source>
</evidence>
<evidence type="ECO:0000313" key="15">
    <source>
        <dbReference type="EMBL" id="HJE19153.1"/>
    </source>
</evidence>
<dbReference type="SMART" id="SM00864">
    <property type="entry name" value="Tubulin"/>
    <property type="match status" value="1"/>
</dbReference>
<dbReference type="InterPro" id="IPR000158">
    <property type="entry name" value="Cell_div_FtsZ"/>
</dbReference>
<protein>
    <recommendedName>
        <fullName evidence="9 10">Cell division protein FtsZ</fullName>
    </recommendedName>
</protein>
<comment type="subunit">
    <text evidence="9">Homodimer. Polymerizes to form a dynamic ring structure in a strictly GTP-dependent manner. Interacts directly with several other division proteins.</text>
</comment>
<evidence type="ECO:0000259" key="14">
    <source>
        <dbReference type="SMART" id="SM00865"/>
    </source>
</evidence>
<feature type="compositionally biased region" description="Basic and acidic residues" evidence="12">
    <location>
        <begin position="337"/>
        <end position="355"/>
    </location>
</feature>
<feature type="binding site" evidence="9">
    <location>
        <position position="139"/>
    </location>
    <ligand>
        <name>GTP</name>
        <dbReference type="ChEBI" id="CHEBI:37565"/>
    </ligand>
</feature>
<dbReference type="SUPFAM" id="SSF52490">
    <property type="entry name" value="Tubulin nucleotide-binding domain-like"/>
    <property type="match status" value="1"/>
</dbReference>
<dbReference type="InterPro" id="IPR020805">
    <property type="entry name" value="Cell_div_FtsZ_CS"/>
</dbReference>
<dbReference type="Gene3D" id="3.30.1330.20">
    <property type="entry name" value="Tubulin/FtsZ, C-terminal domain"/>
    <property type="match status" value="1"/>
</dbReference>
<evidence type="ECO:0000256" key="10">
    <source>
        <dbReference type="NCBIfam" id="TIGR00065"/>
    </source>
</evidence>
<evidence type="ECO:0000256" key="5">
    <source>
        <dbReference type="ARBA" id="ARBA00023134"/>
    </source>
</evidence>
<dbReference type="GO" id="GO:0003924">
    <property type="term" value="F:GTPase activity"/>
    <property type="evidence" value="ECO:0007669"/>
    <property type="project" value="UniProtKB-UniRule"/>
</dbReference>
<keyword evidence="2 9" id="KW-0963">Cytoplasm</keyword>
<feature type="domain" description="Tubulin/FtsZ GTPase" evidence="13">
    <location>
        <begin position="13"/>
        <end position="205"/>
    </location>
</feature>
<feature type="binding site" evidence="9">
    <location>
        <position position="187"/>
    </location>
    <ligand>
        <name>GTP</name>
        <dbReference type="ChEBI" id="CHEBI:37565"/>
    </ligand>
</feature>
<dbReference type="PROSITE" id="PS01135">
    <property type="entry name" value="FTSZ_2"/>
    <property type="match status" value="1"/>
</dbReference>
<dbReference type="GO" id="GO:0005737">
    <property type="term" value="C:cytoplasm"/>
    <property type="evidence" value="ECO:0007669"/>
    <property type="project" value="UniProtKB-SubCell"/>
</dbReference>
<keyword evidence="7 9" id="KW-0131">Cell cycle</keyword>
<comment type="function">
    <text evidence="8 9 11">Essential cell division protein that forms a contractile ring structure (Z ring) at the future cell division site. The regulation of the ring assembly controls the timing and the location of cell division. One of the functions of the FtsZ ring is to recruit other cell division proteins to the septum to produce a new cell wall between the dividing cells. Binds GTP and shows GTPase activity.</text>
</comment>
<comment type="subcellular location">
    <subcellularLocation>
        <location evidence="9">Cytoplasm</location>
    </subcellularLocation>
    <text evidence="9">Assembles at midcell at the inner surface of the cytoplasmic membrane.</text>
</comment>
<dbReference type="NCBIfam" id="TIGR00065">
    <property type="entry name" value="ftsZ"/>
    <property type="match status" value="1"/>
</dbReference>
<dbReference type="AlphaFoldDB" id="A0A921B5Y6"/>
<evidence type="ECO:0000313" key="16">
    <source>
        <dbReference type="Proteomes" id="UP000763505"/>
    </source>
</evidence>
<feature type="compositionally biased region" description="Acidic residues" evidence="12">
    <location>
        <begin position="356"/>
        <end position="366"/>
    </location>
</feature>
<dbReference type="InterPro" id="IPR003008">
    <property type="entry name" value="Tubulin_FtsZ_GTPase"/>
</dbReference>
<feature type="binding site" evidence="9">
    <location>
        <begin position="21"/>
        <end position="25"/>
    </location>
    <ligand>
        <name>GTP</name>
        <dbReference type="ChEBI" id="CHEBI:37565"/>
    </ligand>
</feature>
<accession>A0A921B5Y6</accession>
<feature type="binding site" evidence="9">
    <location>
        <begin position="108"/>
        <end position="110"/>
    </location>
    <ligand>
        <name>GTP</name>
        <dbReference type="ChEBI" id="CHEBI:37565"/>
    </ligand>
</feature>
<dbReference type="PANTHER" id="PTHR30314:SF3">
    <property type="entry name" value="MITOCHONDRIAL DIVISION PROTEIN FSZA"/>
    <property type="match status" value="1"/>
</dbReference>
<dbReference type="GO" id="GO:0051258">
    <property type="term" value="P:protein polymerization"/>
    <property type="evidence" value="ECO:0007669"/>
    <property type="project" value="UniProtKB-UniRule"/>
</dbReference>
<feature type="domain" description="Tubulin/FtsZ 2-layer sandwich" evidence="14">
    <location>
        <begin position="207"/>
        <end position="324"/>
    </location>
</feature>
<dbReference type="SUPFAM" id="SSF55307">
    <property type="entry name" value="Tubulin C-terminal domain-like"/>
    <property type="match status" value="1"/>
</dbReference>
<dbReference type="InterPro" id="IPR045061">
    <property type="entry name" value="FtsZ/CetZ"/>
</dbReference>
<comment type="similarity">
    <text evidence="1 9 11">Belongs to the FtsZ family.</text>
</comment>
<evidence type="ECO:0000256" key="4">
    <source>
        <dbReference type="ARBA" id="ARBA00022741"/>
    </source>
</evidence>
<dbReference type="GO" id="GO:0043093">
    <property type="term" value="P:FtsZ-dependent cytokinesis"/>
    <property type="evidence" value="ECO:0007669"/>
    <property type="project" value="UniProtKB-UniRule"/>
</dbReference>
<dbReference type="Pfam" id="PF00091">
    <property type="entry name" value="Tubulin"/>
    <property type="match status" value="1"/>
</dbReference>
<evidence type="ECO:0000256" key="11">
    <source>
        <dbReference type="RuleBase" id="RU000631"/>
    </source>
</evidence>
<dbReference type="InterPro" id="IPR018316">
    <property type="entry name" value="Tubulin/FtsZ_2-layer-sand-dom"/>
</dbReference>
<keyword evidence="5 9" id="KW-0342">GTP-binding</keyword>
<dbReference type="FunFam" id="3.40.50.1440:FF:000023">
    <property type="entry name" value="Cell division protein FtsZ"/>
    <property type="match status" value="1"/>
</dbReference>
<keyword evidence="3 9" id="KW-0132">Cell division</keyword>
<dbReference type="GO" id="GO:0005525">
    <property type="term" value="F:GTP binding"/>
    <property type="evidence" value="ECO:0007669"/>
    <property type="project" value="UniProtKB-UniRule"/>
</dbReference>
<sequence length="379" mass="40327">MLEFEQGFNHMASLKVVGVGGGGNNAVNRMIDDGMQNVEFIAINTDGQALNLSKAESKIQIGEKLTRGLGAGANPEIGKKAGEESREQIEDAIQGADMVFVTAGMGGGTGTGAAPVVAKIAKEMGALTVGVVTRPFSFEGRKRQQQASAGVEAMKAAVDTLIVIPNDRLLDIVDKSTPMMEAFKEADNVLRQGVQGISDLIAVSGEVNLDFADVKTIMSNQGSALMGIGVSSGENRAIEAAKKAISSPLLETSIVGAQGVLMNITGGENLSLFEAQEAADVVQDAADEDVNMIFGTVINPELEDEIIVTVIATGFNDKPIKRATDNEMRDSFGSAPQRERSPEREDAPTRERDFGAEQDVDEDDGDVPTFLRNRNRRRR</sequence>
<evidence type="ECO:0000256" key="12">
    <source>
        <dbReference type="SAM" id="MobiDB-lite"/>
    </source>
</evidence>
<dbReference type="GO" id="GO:0000917">
    <property type="term" value="P:division septum assembly"/>
    <property type="evidence" value="ECO:0007669"/>
    <property type="project" value="UniProtKB-KW"/>
</dbReference>
<evidence type="ECO:0000256" key="6">
    <source>
        <dbReference type="ARBA" id="ARBA00023210"/>
    </source>
</evidence>
<name>A0A921B5Y6_9STAP</name>
<evidence type="ECO:0000259" key="13">
    <source>
        <dbReference type="SMART" id="SM00864"/>
    </source>
</evidence>
<keyword evidence="4 9" id="KW-0547">Nucleotide-binding</keyword>
<evidence type="ECO:0000256" key="1">
    <source>
        <dbReference type="ARBA" id="ARBA00009690"/>
    </source>
</evidence>
<dbReference type="GO" id="GO:0032153">
    <property type="term" value="C:cell division site"/>
    <property type="evidence" value="ECO:0007669"/>
    <property type="project" value="UniProtKB-UniRule"/>
</dbReference>
<proteinExistence type="inferred from homology"/>
<dbReference type="PANTHER" id="PTHR30314">
    <property type="entry name" value="CELL DIVISION PROTEIN FTSZ-RELATED"/>
    <property type="match status" value="1"/>
</dbReference>
<dbReference type="FunFam" id="3.30.1330.20:FF:000005">
    <property type="entry name" value="Cell division protein FtsZ"/>
    <property type="match status" value="1"/>
</dbReference>
<comment type="caution">
    <text evidence="15">The sequence shown here is derived from an EMBL/GenBank/DDBJ whole genome shotgun (WGS) entry which is preliminary data.</text>
</comment>
<dbReference type="HAMAP" id="MF_00909">
    <property type="entry name" value="FtsZ"/>
    <property type="match status" value="1"/>
</dbReference>
<dbReference type="InterPro" id="IPR024757">
    <property type="entry name" value="FtsZ_C"/>
</dbReference>
<dbReference type="PROSITE" id="PS01134">
    <property type="entry name" value="FTSZ_1"/>
    <property type="match status" value="1"/>
</dbReference>
<dbReference type="Gene3D" id="3.40.50.1440">
    <property type="entry name" value="Tubulin/FtsZ, GTPase domain"/>
    <property type="match status" value="1"/>
</dbReference>
<dbReference type="Proteomes" id="UP000763505">
    <property type="component" value="Unassembled WGS sequence"/>
</dbReference>
<dbReference type="PRINTS" id="PR00423">
    <property type="entry name" value="CELLDVISFTSZ"/>
</dbReference>
<evidence type="ECO:0000256" key="2">
    <source>
        <dbReference type="ARBA" id="ARBA00022490"/>
    </source>
</evidence>
<evidence type="ECO:0000256" key="8">
    <source>
        <dbReference type="ARBA" id="ARBA00055345"/>
    </source>
</evidence>
<feature type="region of interest" description="Disordered" evidence="12">
    <location>
        <begin position="322"/>
        <end position="379"/>
    </location>
</feature>
<reference evidence="15" key="2">
    <citation type="submission" date="2021-09" db="EMBL/GenBank/DDBJ databases">
        <authorList>
            <person name="Gilroy R."/>
        </authorList>
    </citation>
    <scope>NUCLEOTIDE SEQUENCE</scope>
    <source>
        <strain evidence="15">6019</strain>
    </source>
</reference>
<keyword evidence="6 9" id="KW-0717">Septation</keyword>
<evidence type="ECO:0000256" key="7">
    <source>
        <dbReference type="ARBA" id="ARBA00023306"/>
    </source>
</evidence>
<gene>
    <name evidence="9 15" type="primary">ftsZ</name>
    <name evidence="15" type="ORF">K8V35_02205</name>
</gene>
<dbReference type="GO" id="GO:0030428">
    <property type="term" value="C:cell septum"/>
    <property type="evidence" value="ECO:0007669"/>
    <property type="project" value="UniProtKB-ARBA"/>
</dbReference>